<evidence type="ECO:0000256" key="2">
    <source>
        <dbReference type="SAM" id="SignalP"/>
    </source>
</evidence>
<gene>
    <name evidence="3" type="ORF">BLS_008412</name>
    <name evidence="4" type="ORF">EG328_006425</name>
</gene>
<accession>A0A8H3VA89</accession>
<dbReference type="Proteomes" id="UP000447873">
    <property type="component" value="Unassembled WGS sequence"/>
</dbReference>
<keyword evidence="1" id="KW-0472">Membrane</keyword>
<protein>
    <submittedName>
        <fullName evidence="4">Uncharacterized protein</fullName>
    </submittedName>
</protein>
<reference evidence="4 5" key="1">
    <citation type="submission" date="2018-12" db="EMBL/GenBank/DDBJ databases">
        <title>Venturia inaequalis Genome Resource.</title>
        <authorList>
            <person name="Lichtner F.J."/>
        </authorList>
    </citation>
    <scope>NUCLEOTIDE SEQUENCE [LARGE SCALE GENOMIC DNA]</scope>
    <source>
        <strain evidence="4 5">120213</strain>
        <strain evidence="3">Bline_iso_100314</strain>
    </source>
</reference>
<keyword evidence="1" id="KW-0812">Transmembrane</keyword>
<dbReference type="EMBL" id="WNWS01000034">
    <property type="protein sequence ID" value="KAE9986162.1"/>
    <property type="molecule type" value="Genomic_DNA"/>
</dbReference>
<keyword evidence="2" id="KW-0732">Signal</keyword>
<evidence type="ECO:0000313" key="3">
    <source>
        <dbReference type="EMBL" id="KAE9980705.1"/>
    </source>
</evidence>
<feature type="transmembrane region" description="Helical" evidence="1">
    <location>
        <begin position="283"/>
        <end position="305"/>
    </location>
</feature>
<evidence type="ECO:0000313" key="5">
    <source>
        <dbReference type="Proteomes" id="UP000447873"/>
    </source>
</evidence>
<comment type="caution">
    <text evidence="4">The sequence shown here is derived from an EMBL/GenBank/DDBJ whole genome shotgun (WGS) entry which is preliminary data.</text>
</comment>
<dbReference type="OrthoDB" id="4991875at2759"/>
<sequence length="306" mass="30033">MAPKCWTTMRGLLIAMPGLVNLVQAATQEVFMVNPLGTDAPLVASVVGASPAATTYAMACGPNFPLNIGSLPSSVICPDLASITITQGPATIAYTSVENWAAQPTDPSTNIKKALHCNLSGTTAAICTNSFDGLDKIVLPTQGLNPSEISMGQASLDALKVPETITLTGKDFPAFGNVVVTAGAEKLPPSGASGTAITGAIATAEKPGANLTMTMPDTPSGVVGNPGITSIVPISTPVGGGVLAPGVAKTGSGAAVATIVSGTAKASNTSAAKQAAATGNKSAASGISMASGCSIIAGALAVILFL</sequence>
<dbReference type="AlphaFoldDB" id="A0A8H3VA89"/>
<dbReference type="Proteomes" id="UP000433883">
    <property type="component" value="Unassembled WGS sequence"/>
</dbReference>
<name>A0A8H3VA89_VENIN</name>
<organism evidence="4 5">
    <name type="scientific">Venturia inaequalis</name>
    <name type="common">Apple scab fungus</name>
    <dbReference type="NCBI Taxonomy" id="5025"/>
    <lineage>
        <taxon>Eukaryota</taxon>
        <taxon>Fungi</taxon>
        <taxon>Dikarya</taxon>
        <taxon>Ascomycota</taxon>
        <taxon>Pezizomycotina</taxon>
        <taxon>Dothideomycetes</taxon>
        <taxon>Pleosporomycetidae</taxon>
        <taxon>Venturiales</taxon>
        <taxon>Venturiaceae</taxon>
        <taxon>Venturia</taxon>
    </lineage>
</organism>
<dbReference type="EMBL" id="WNWQ01000071">
    <property type="protein sequence ID" value="KAE9980705.1"/>
    <property type="molecule type" value="Genomic_DNA"/>
</dbReference>
<keyword evidence="1" id="KW-1133">Transmembrane helix</keyword>
<evidence type="ECO:0000256" key="1">
    <source>
        <dbReference type="SAM" id="Phobius"/>
    </source>
</evidence>
<proteinExistence type="predicted"/>
<feature type="chain" id="PRO_5044690846" evidence="2">
    <location>
        <begin position="26"/>
        <end position="306"/>
    </location>
</feature>
<feature type="signal peptide" evidence="2">
    <location>
        <begin position="1"/>
        <end position="25"/>
    </location>
</feature>
<evidence type="ECO:0000313" key="4">
    <source>
        <dbReference type="EMBL" id="KAE9986162.1"/>
    </source>
</evidence>